<dbReference type="HOGENOM" id="CLU_008455_13_7_1"/>
<dbReference type="InterPro" id="IPR036259">
    <property type="entry name" value="MFS_trans_sf"/>
</dbReference>
<dbReference type="PANTHER" id="PTHR23502">
    <property type="entry name" value="MAJOR FACILITATOR SUPERFAMILY"/>
    <property type="match status" value="1"/>
</dbReference>
<gene>
    <name evidence="7" type="ORF">GLAREA_02926</name>
</gene>
<feature type="transmembrane region" description="Helical" evidence="5">
    <location>
        <begin position="405"/>
        <end position="425"/>
    </location>
</feature>
<feature type="transmembrane region" description="Helical" evidence="5">
    <location>
        <begin position="327"/>
        <end position="345"/>
    </location>
</feature>
<feature type="transmembrane region" description="Helical" evidence="5">
    <location>
        <begin position="103"/>
        <end position="120"/>
    </location>
</feature>
<evidence type="ECO:0000313" key="7">
    <source>
        <dbReference type="EMBL" id="EPE27012.1"/>
    </source>
</evidence>
<dbReference type="Proteomes" id="UP000016922">
    <property type="component" value="Unassembled WGS sequence"/>
</dbReference>
<proteinExistence type="predicted"/>
<evidence type="ECO:0000256" key="5">
    <source>
        <dbReference type="SAM" id="Phobius"/>
    </source>
</evidence>
<name>S3CKF6_GLAL2</name>
<organism evidence="7 8">
    <name type="scientific">Glarea lozoyensis (strain ATCC 20868 / MF5171)</name>
    <dbReference type="NCBI Taxonomy" id="1116229"/>
    <lineage>
        <taxon>Eukaryota</taxon>
        <taxon>Fungi</taxon>
        <taxon>Dikarya</taxon>
        <taxon>Ascomycota</taxon>
        <taxon>Pezizomycotina</taxon>
        <taxon>Leotiomycetes</taxon>
        <taxon>Helotiales</taxon>
        <taxon>Helotiaceae</taxon>
        <taxon>Glarea</taxon>
    </lineage>
</organism>
<sequence length="496" mass="55179">MSTSSSSEKADTFDQGNHVENVTNETLTLEHREYLIERHGTVDLEPLPSMDPVDPLNWPSWKKNVNLFLVSFHALMTTFTAASIIPAFEDLSIALDVSLTEASYLTAIQILILGVSPLFWKPISNTYGRRPIWLLSTFGSMVCNIGCSESKSYATQVVTRILVAFFISPAIAISSAVVAETFFKRERGLKMGVWTVMVTLGPPTGPFIMGFVVYHTGNWQWIYRILAITNFVQFILYFFLSHETLYVRHPNTPTSTLTRIPSIAFQQISKHPLSAADFWRPLTLAKYPTIILPTIAYSLVFSFAGILMTVEIPQIFTPAFGFNAQQIGLQFIGMIIGSILGEQIGGRGSDFIMRPKKSSLPRKPEYRLFLSYPGYLCAIVGIIVFCVQTDSAAEKGRWDVTPIVGIAIAAFGNQIVTTVITTYCVDCHAEVAGSVGVFINLVRSTWGFIGPFWFPDMFDNLGLKGSAGLMVGILAVFSVLPTMWIQWRGERVRNKE</sequence>
<protein>
    <submittedName>
        <fullName evidence="7">MFS general substrate transporter</fullName>
    </submittedName>
</protein>
<dbReference type="PANTHER" id="PTHR23502:SF2">
    <property type="entry name" value="TRANSPORTER, PUTATIVE (AFU_ORTHOLOGUE AFUA_2G08910)-RELATED"/>
    <property type="match status" value="1"/>
</dbReference>
<dbReference type="InterPro" id="IPR020846">
    <property type="entry name" value="MFS_dom"/>
</dbReference>
<evidence type="ECO:0000256" key="2">
    <source>
        <dbReference type="ARBA" id="ARBA00022692"/>
    </source>
</evidence>
<evidence type="ECO:0000256" key="1">
    <source>
        <dbReference type="ARBA" id="ARBA00004141"/>
    </source>
</evidence>
<dbReference type="OMA" id="FWFPDML"/>
<feature type="transmembrane region" description="Helical" evidence="5">
    <location>
        <begin position="366"/>
        <end position="385"/>
    </location>
</feature>
<dbReference type="AlphaFoldDB" id="S3CKF6"/>
<dbReference type="eggNOG" id="KOG0255">
    <property type="taxonomic scope" value="Eukaryota"/>
</dbReference>
<feature type="transmembrane region" description="Helical" evidence="5">
    <location>
        <begin position="157"/>
        <end position="179"/>
    </location>
</feature>
<feature type="domain" description="Major facilitator superfamily (MFS) profile" evidence="6">
    <location>
        <begin position="66"/>
        <end position="490"/>
    </location>
</feature>
<keyword evidence="3 5" id="KW-1133">Transmembrane helix</keyword>
<keyword evidence="8" id="KW-1185">Reference proteome</keyword>
<dbReference type="KEGG" id="glz:GLAREA_02926"/>
<keyword evidence="2 5" id="KW-0812">Transmembrane</keyword>
<dbReference type="FunFam" id="1.20.1250.20:FF:000318">
    <property type="entry name" value="MFS multidrug transporter, putative"/>
    <property type="match status" value="1"/>
</dbReference>
<dbReference type="GeneID" id="19461982"/>
<evidence type="ECO:0000256" key="4">
    <source>
        <dbReference type="ARBA" id="ARBA00023136"/>
    </source>
</evidence>
<comment type="subcellular location">
    <subcellularLocation>
        <location evidence="1">Membrane</location>
        <topology evidence="1">Multi-pass membrane protein</topology>
    </subcellularLocation>
</comment>
<accession>S3CKF6</accession>
<dbReference type="GO" id="GO:0022857">
    <property type="term" value="F:transmembrane transporter activity"/>
    <property type="evidence" value="ECO:0007669"/>
    <property type="project" value="InterPro"/>
</dbReference>
<dbReference type="InterPro" id="IPR011701">
    <property type="entry name" value="MFS"/>
</dbReference>
<dbReference type="Pfam" id="PF07690">
    <property type="entry name" value="MFS_1"/>
    <property type="match status" value="1"/>
</dbReference>
<dbReference type="GO" id="GO:0005886">
    <property type="term" value="C:plasma membrane"/>
    <property type="evidence" value="ECO:0007669"/>
    <property type="project" value="TreeGrafter"/>
</dbReference>
<feature type="transmembrane region" description="Helical" evidence="5">
    <location>
        <begin position="437"/>
        <end position="454"/>
    </location>
</feature>
<feature type="transmembrane region" description="Helical" evidence="5">
    <location>
        <begin position="466"/>
        <end position="485"/>
    </location>
</feature>
<keyword evidence="4 5" id="KW-0472">Membrane</keyword>
<evidence type="ECO:0000259" key="6">
    <source>
        <dbReference type="PROSITE" id="PS50850"/>
    </source>
</evidence>
<dbReference type="PROSITE" id="PS50850">
    <property type="entry name" value="MFS"/>
    <property type="match status" value="1"/>
</dbReference>
<feature type="transmembrane region" description="Helical" evidence="5">
    <location>
        <begin position="191"/>
        <end position="215"/>
    </location>
</feature>
<dbReference type="SUPFAM" id="SSF103473">
    <property type="entry name" value="MFS general substrate transporter"/>
    <property type="match status" value="1"/>
</dbReference>
<feature type="transmembrane region" description="Helical" evidence="5">
    <location>
        <begin position="290"/>
        <end position="307"/>
    </location>
</feature>
<evidence type="ECO:0000256" key="3">
    <source>
        <dbReference type="ARBA" id="ARBA00022989"/>
    </source>
</evidence>
<reference evidence="7 8" key="1">
    <citation type="journal article" date="2013" name="BMC Genomics">
        <title>Genomics-driven discovery of the pneumocandin biosynthetic gene cluster in the fungus Glarea lozoyensis.</title>
        <authorList>
            <person name="Chen L."/>
            <person name="Yue Q."/>
            <person name="Zhang X."/>
            <person name="Xiang M."/>
            <person name="Wang C."/>
            <person name="Li S."/>
            <person name="Che Y."/>
            <person name="Ortiz-Lopez F.J."/>
            <person name="Bills G.F."/>
            <person name="Liu X."/>
            <person name="An Z."/>
        </authorList>
    </citation>
    <scope>NUCLEOTIDE SEQUENCE [LARGE SCALE GENOMIC DNA]</scope>
    <source>
        <strain evidence="8">ATCC 20868 / MF5171</strain>
    </source>
</reference>
<dbReference type="Gene3D" id="1.20.1250.20">
    <property type="entry name" value="MFS general substrate transporter like domains"/>
    <property type="match status" value="1"/>
</dbReference>
<dbReference type="OrthoDB" id="2585655at2759"/>
<evidence type="ECO:0000313" key="8">
    <source>
        <dbReference type="Proteomes" id="UP000016922"/>
    </source>
</evidence>
<feature type="transmembrane region" description="Helical" evidence="5">
    <location>
        <begin position="67"/>
        <end position="88"/>
    </location>
</feature>
<dbReference type="EMBL" id="KE145370">
    <property type="protein sequence ID" value="EPE27012.1"/>
    <property type="molecule type" value="Genomic_DNA"/>
</dbReference>
<dbReference type="RefSeq" id="XP_008086202.1">
    <property type="nucleotide sequence ID" value="XM_008088011.1"/>
</dbReference>